<dbReference type="AlphaFoldDB" id="A0A0D9W742"/>
<feature type="domain" description="GCF C-terminal" evidence="1">
    <location>
        <begin position="449"/>
        <end position="716"/>
    </location>
</feature>
<evidence type="ECO:0000313" key="2">
    <source>
        <dbReference type="EnsemblPlants" id="LPERR04G15010.1"/>
    </source>
</evidence>
<dbReference type="PANTHER" id="PTHR23329">
    <property type="entry name" value="TUFTELIN-INTERACTING PROTEIN 11-RELATED"/>
    <property type="match status" value="1"/>
</dbReference>
<dbReference type="Gramene" id="LPERR04G15010.1">
    <property type="protein sequence ID" value="LPERR04G15010.1"/>
    <property type="gene ID" value="LPERR04G15010"/>
</dbReference>
<feature type="domain" description="GCF C-terminal" evidence="1">
    <location>
        <begin position="109"/>
        <end position="173"/>
    </location>
</feature>
<evidence type="ECO:0000313" key="3">
    <source>
        <dbReference type="Proteomes" id="UP000032180"/>
    </source>
</evidence>
<dbReference type="InterPro" id="IPR022783">
    <property type="entry name" value="GCFC_dom"/>
</dbReference>
<dbReference type="Proteomes" id="UP000032180">
    <property type="component" value="Chromosome 4"/>
</dbReference>
<dbReference type="GO" id="GO:0000390">
    <property type="term" value="P:spliceosomal complex disassembly"/>
    <property type="evidence" value="ECO:0007669"/>
    <property type="project" value="InterPro"/>
</dbReference>
<reference evidence="2" key="3">
    <citation type="submission" date="2015-04" db="UniProtKB">
        <authorList>
            <consortium name="EnsemblPlants"/>
        </authorList>
    </citation>
    <scope>IDENTIFICATION</scope>
</reference>
<dbReference type="STRING" id="77586.A0A0D9W742"/>
<dbReference type="PANTHER" id="PTHR23329:SF16">
    <property type="entry name" value="G-PATCH DOMAIN-CONTAINING PROTEIN"/>
    <property type="match status" value="1"/>
</dbReference>
<proteinExistence type="predicted"/>
<evidence type="ECO:0000259" key="1">
    <source>
        <dbReference type="Pfam" id="PF07842"/>
    </source>
</evidence>
<dbReference type="EnsemblPlants" id="LPERR04G15010.1">
    <property type="protein sequence ID" value="LPERR04G15010.1"/>
    <property type="gene ID" value="LPERR04G15010"/>
</dbReference>
<reference evidence="3" key="2">
    <citation type="submission" date="2013-12" db="EMBL/GenBank/DDBJ databases">
        <authorList>
            <person name="Yu Y."/>
            <person name="Lee S."/>
            <person name="de Baynast K."/>
            <person name="Wissotski M."/>
            <person name="Liu L."/>
            <person name="Talag J."/>
            <person name="Goicoechea J."/>
            <person name="Angelova A."/>
            <person name="Jetty R."/>
            <person name="Kudrna D."/>
            <person name="Golser W."/>
            <person name="Rivera L."/>
            <person name="Zhang J."/>
            <person name="Wing R."/>
        </authorList>
    </citation>
    <scope>NUCLEOTIDE SEQUENCE</scope>
</reference>
<keyword evidence="3" id="KW-1185">Reference proteome</keyword>
<dbReference type="InterPro" id="IPR045211">
    <property type="entry name" value="TFP11/STIP/Ntr1"/>
</dbReference>
<accession>A0A0D9W742</accession>
<reference evidence="2 3" key="1">
    <citation type="submission" date="2012-08" db="EMBL/GenBank/DDBJ databases">
        <title>Oryza genome evolution.</title>
        <authorList>
            <person name="Wing R.A."/>
        </authorList>
    </citation>
    <scope>NUCLEOTIDE SEQUENCE</scope>
</reference>
<sequence>MSWDEFIEQYVVSRPRRNLDELKISSTSTWAVSNCFSLIMRLASLVPVKYMVPLLLESNFFSKWRYATYGFLMGVMLRPEQATSWYESWKLFVPLRLLINILDGGDVQPAYDMLIKDAVVPSVKASPWKVWNPSPMIHFMKTWKDALPPSAVRVILDEAVLPELIAAAVSWSPWIPHLGVCTPPSRQNSGGGWMGVTSSNVPTPRWHSGRTCSTRRRGKSSIVPLVIRSLRNLKISPARTWERRSNTFPLVMRWALLVPDRYMVPILMREFFPNWRQTVYRFLMEVRPLPSQATAWYESWKGLFTPELLASVVMLLQLDTGLYMIDCAAQGLEGIEDPVEIDVCGPRNGNAALAAVEGAAPAPAPAAVPGPAETAARGGNGVDVEMERTLATLSEEGAAYDAAREERIQFVTAAGGGSRGVPPASAEKEVIRALAVVFRESALDNLTLGGLIHEFTGLKEKFPVEYVAHRLDFTAARLAAPLLRPLLRARYGRRDLLQKPSCALALVQSLRNILHGGDVPAAATSAYDMLINDAVVPSVKASTWKVWNPSPMIHFMEMWKDALPSSAVRVILEEVVLPELIAAAESWSPTSWPETGSVWVSPWIPHLGVDRLRGVYAAITAELGRWMDGRDVARCSDTVVAQWKDVFDPATWDELVLVHVVPLVIRSLRNLKISPARTWERRSSTFPLVTRWALLVPDRYMVPILVREFFPKWRQAVYRFLMVVRPLPSQATAWYESWKGLFTPELLDSVVVLLQLESGLDMIDCVAQGLEVDRPDF</sequence>
<name>A0A0D9W742_9ORYZ</name>
<dbReference type="eggNOG" id="KOG2184">
    <property type="taxonomic scope" value="Eukaryota"/>
</dbReference>
<dbReference type="Pfam" id="PF07842">
    <property type="entry name" value="GCFC"/>
    <property type="match status" value="2"/>
</dbReference>
<organism evidence="2 3">
    <name type="scientific">Leersia perrieri</name>
    <dbReference type="NCBI Taxonomy" id="77586"/>
    <lineage>
        <taxon>Eukaryota</taxon>
        <taxon>Viridiplantae</taxon>
        <taxon>Streptophyta</taxon>
        <taxon>Embryophyta</taxon>
        <taxon>Tracheophyta</taxon>
        <taxon>Spermatophyta</taxon>
        <taxon>Magnoliopsida</taxon>
        <taxon>Liliopsida</taxon>
        <taxon>Poales</taxon>
        <taxon>Poaceae</taxon>
        <taxon>BOP clade</taxon>
        <taxon>Oryzoideae</taxon>
        <taxon>Oryzeae</taxon>
        <taxon>Oryzinae</taxon>
        <taxon>Leersia</taxon>
    </lineage>
</organism>
<protein>
    <recommendedName>
        <fullName evidence="1">GCF C-terminal domain-containing protein</fullName>
    </recommendedName>
</protein>
<dbReference type="HOGENOM" id="CLU_012894_0_0_1"/>
<dbReference type="GO" id="GO:0071008">
    <property type="term" value="C:U2-type post-mRNA release spliceosomal complex"/>
    <property type="evidence" value="ECO:0007669"/>
    <property type="project" value="TreeGrafter"/>
</dbReference>